<evidence type="ECO:0000256" key="6">
    <source>
        <dbReference type="ARBA" id="ARBA00023175"/>
    </source>
</evidence>
<keyword evidence="4" id="KW-0175">Coiled coil</keyword>
<keyword evidence="2" id="KW-0547">Nucleotide-binding</keyword>
<gene>
    <name evidence="9" type="ORF">AAFF_G00292510</name>
</gene>
<dbReference type="GO" id="GO:0051015">
    <property type="term" value="F:actin filament binding"/>
    <property type="evidence" value="ECO:0007669"/>
    <property type="project" value="InterPro"/>
</dbReference>
<comment type="caution">
    <text evidence="9">The sequence shown here is derived from an EMBL/GenBank/DDBJ whole genome shotgun (WGS) entry which is preliminary data.</text>
</comment>
<dbReference type="EMBL" id="JAINUG010000041">
    <property type="protein sequence ID" value="KAJ8406975.1"/>
    <property type="molecule type" value="Genomic_DNA"/>
</dbReference>
<sequence>MLREHSKLGITSEYLLNNAPEVSAVPQNRDRCSVTQTRSVWKRPFNVKKECFVPDPEVEYVKVSVTSRYGQSTVGTEEGKTITVKEADIHSQNPPKFEWHKIESMAMFTFVHKHAVLFNLKEDDLSAGPATIIQYFASIAAVSGKKDIASEKKVKLTW</sequence>
<keyword evidence="3" id="KW-0067">ATP-binding</keyword>
<evidence type="ECO:0000256" key="3">
    <source>
        <dbReference type="ARBA" id="ARBA00022840"/>
    </source>
</evidence>
<dbReference type="Gene3D" id="2.30.30.360">
    <property type="entry name" value="Myosin S1 fragment, N-terminal"/>
    <property type="match status" value="1"/>
</dbReference>
<evidence type="ECO:0000256" key="4">
    <source>
        <dbReference type="ARBA" id="ARBA00023054"/>
    </source>
</evidence>
<feature type="domain" description="Myosin N-terminal SH3-like" evidence="8">
    <location>
        <begin position="46"/>
        <end position="94"/>
    </location>
</feature>
<keyword evidence="6" id="KW-0505">Motor protein</keyword>
<dbReference type="Pfam" id="PF02736">
    <property type="entry name" value="Myosin_N"/>
    <property type="match status" value="1"/>
</dbReference>
<dbReference type="GO" id="GO:0016459">
    <property type="term" value="C:myosin complex"/>
    <property type="evidence" value="ECO:0007669"/>
    <property type="project" value="UniProtKB-KW"/>
</dbReference>
<evidence type="ECO:0000313" key="9">
    <source>
        <dbReference type="EMBL" id="KAJ8406975.1"/>
    </source>
</evidence>
<comment type="similarity">
    <text evidence="1">Belongs to the TRAFAC class myosin-kinesin ATPase superfamily. Myosin family.</text>
</comment>
<dbReference type="FunFam" id="2.30.30.360:FF:000001">
    <property type="entry name" value="Myosin heavy chain"/>
    <property type="match status" value="1"/>
</dbReference>
<evidence type="ECO:0000313" key="10">
    <source>
        <dbReference type="Proteomes" id="UP001221898"/>
    </source>
</evidence>
<evidence type="ECO:0000256" key="2">
    <source>
        <dbReference type="ARBA" id="ARBA00022741"/>
    </source>
</evidence>
<dbReference type="InterPro" id="IPR004009">
    <property type="entry name" value="SH3_Myosin"/>
</dbReference>
<dbReference type="GO" id="GO:0005524">
    <property type="term" value="F:ATP binding"/>
    <property type="evidence" value="ECO:0007669"/>
    <property type="project" value="UniProtKB-KW"/>
</dbReference>
<accession>A0AAD7SQX8</accession>
<evidence type="ECO:0000256" key="1">
    <source>
        <dbReference type="ARBA" id="ARBA00008314"/>
    </source>
</evidence>
<dbReference type="SUPFAM" id="SSF50084">
    <property type="entry name" value="Myosin S1 fragment, N-terminal domain"/>
    <property type="match status" value="1"/>
</dbReference>
<keyword evidence="7" id="KW-0009">Actin-binding</keyword>
<dbReference type="GO" id="GO:0003774">
    <property type="term" value="F:cytoskeletal motor activity"/>
    <property type="evidence" value="ECO:0007669"/>
    <property type="project" value="InterPro"/>
</dbReference>
<organism evidence="9 10">
    <name type="scientific">Aldrovandia affinis</name>
    <dbReference type="NCBI Taxonomy" id="143900"/>
    <lineage>
        <taxon>Eukaryota</taxon>
        <taxon>Metazoa</taxon>
        <taxon>Chordata</taxon>
        <taxon>Craniata</taxon>
        <taxon>Vertebrata</taxon>
        <taxon>Euteleostomi</taxon>
        <taxon>Actinopterygii</taxon>
        <taxon>Neopterygii</taxon>
        <taxon>Teleostei</taxon>
        <taxon>Notacanthiformes</taxon>
        <taxon>Halosauridae</taxon>
        <taxon>Aldrovandia</taxon>
    </lineage>
</organism>
<evidence type="ECO:0000259" key="8">
    <source>
        <dbReference type="PROSITE" id="PS51844"/>
    </source>
</evidence>
<keyword evidence="5" id="KW-0518">Myosin</keyword>
<evidence type="ECO:0000256" key="7">
    <source>
        <dbReference type="ARBA" id="ARBA00023203"/>
    </source>
</evidence>
<keyword evidence="10" id="KW-1185">Reference proteome</keyword>
<reference evidence="9" key="1">
    <citation type="journal article" date="2023" name="Science">
        <title>Genome structures resolve the early diversification of teleost fishes.</title>
        <authorList>
            <person name="Parey E."/>
            <person name="Louis A."/>
            <person name="Montfort J."/>
            <person name="Bouchez O."/>
            <person name="Roques C."/>
            <person name="Iampietro C."/>
            <person name="Lluch J."/>
            <person name="Castinel A."/>
            <person name="Donnadieu C."/>
            <person name="Desvignes T."/>
            <person name="Floi Bucao C."/>
            <person name="Jouanno E."/>
            <person name="Wen M."/>
            <person name="Mejri S."/>
            <person name="Dirks R."/>
            <person name="Jansen H."/>
            <person name="Henkel C."/>
            <person name="Chen W.J."/>
            <person name="Zahm M."/>
            <person name="Cabau C."/>
            <person name="Klopp C."/>
            <person name="Thompson A.W."/>
            <person name="Robinson-Rechavi M."/>
            <person name="Braasch I."/>
            <person name="Lecointre G."/>
            <person name="Bobe J."/>
            <person name="Postlethwait J.H."/>
            <person name="Berthelot C."/>
            <person name="Roest Crollius H."/>
            <person name="Guiguen Y."/>
        </authorList>
    </citation>
    <scope>NUCLEOTIDE SEQUENCE</scope>
    <source>
        <strain evidence="9">NC1722</strain>
    </source>
</reference>
<proteinExistence type="inferred from homology"/>
<name>A0AAD7SQX8_9TELE</name>
<protein>
    <recommendedName>
        <fullName evidence="8">Myosin N-terminal SH3-like domain-containing protein</fullName>
    </recommendedName>
</protein>
<dbReference type="AlphaFoldDB" id="A0AAD7SQX8"/>
<dbReference type="PROSITE" id="PS51844">
    <property type="entry name" value="SH3_LIKE"/>
    <property type="match status" value="1"/>
</dbReference>
<dbReference type="Proteomes" id="UP001221898">
    <property type="component" value="Unassembled WGS sequence"/>
</dbReference>
<evidence type="ECO:0000256" key="5">
    <source>
        <dbReference type="ARBA" id="ARBA00023123"/>
    </source>
</evidence>
<dbReference type="InterPro" id="IPR008989">
    <property type="entry name" value="Myosin_S1_N"/>
</dbReference>